<accession>A0ABU7L6K0</accession>
<dbReference type="InterPro" id="IPR032710">
    <property type="entry name" value="NTF2-like_dom_sf"/>
</dbReference>
<organism evidence="2 3">
    <name type="scientific">Rhodococcus artemisiae</name>
    <dbReference type="NCBI Taxonomy" id="714159"/>
    <lineage>
        <taxon>Bacteria</taxon>
        <taxon>Bacillati</taxon>
        <taxon>Actinomycetota</taxon>
        <taxon>Actinomycetes</taxon>
        <taxon>Mycobacteriales</taxon>
        <taxon>Nocardiaceae</taxon>
        <taxon>Rhodococcus</taxon>
    </lineage>
</organism>
<dbReference type="InterPro" id="IPR037401">
    <property type="entry name" value="SnoaL-like"/>
</dbReference>
<evidence type="ECO:0000313" key="2">
    <source>
        <dbReference type="EMBL" id="MEE2057176.1"/>
    </source>
</evidence>
<evidence type="ECO:0000313" key="3">
    <source>
        <dbReference type="Proteomes" id="UP001336020"/>
    </source>
</evidence>
<dbReference type="Pfam" id="PF12680">
    <property type="entry name" value="SnoaL_2"/>
    <property type="match status" value="1"/>
</dbReference>
<evidence type="ECO:0000259" key="1">
    <source>
        <dbReference type="Pfam" id="PF12680"/>
    </source>
</evidence>
<dbReference type="RefSeq" id="WP_330132427.1">
    <property type="nucleotide sequence ID" value="NZ_JAUTXY010000002.1"/>
</dbReference>
<protein>
    <submittedName>
        <fullName evidence="2">Nuclear transport factor 2 family protein</fullName>
    </submittedName>
</protein>
<keyword evidence="3" id="KW-1185">Reference proteome</keyword>
<proteinExistence type="predicted"/>
<dbReference type="SUPFAM" id="SSF54427">
    <property type="entry name" value="NTF2-like"/>
    <property type="match status" value="1"/>
</dbReference>
<feature type="domain" description="SnoaL-like" evidence="1">
    <location>
        <begin position="10"/>
        <end position="106"/>
    </location>
</feature>
<comment type="caution">
    <text evidence="2">The sequence shown here is derived from an EMBL/GenBank/DDBJ whole genome shotgun (WGS) entry which is preliminary data.</text>
</comment>
<dbReference type="EMBL" id="JAUTXY010000002">
    <property type="protein sequence ID" value="MEE2057176.1"/>
    <property type="molecule type" value="Genomic_DNA"/>
</dbReference>
<name>A0ABU7L6K0_9NOCA</name>
<gene>
    <name evidence="2" type="ORF">Q7514_06500</name>
</gene>
<sequence length="131" mass="14753">MQPLDRPHVIRAWHALMERPDPDVLQALLAPGVVFRSPAVHTPQEGTDRTFSYLWAAIQVFGPGLDYWHEWHDESSAVLMFTAVVDGLTVEGVDIVRWDADDRIVEFTVMVRPYKGLQALIGAMGRKLESA</sequence>
<dbReference type="Proteomes" id="UP001336020">
    <property type="component" value="Unassembled WGS sequence"/>
</dbReference>
<reference evidence="2 3" key="1">
    <citation type="submission" date="2023-07" db="EMBL/GenBank/DDBJ databases">
        <authorList>
            <person name="Girao M."/>
            <person name="Carvalho M.F."/>
        </authorList>
    </citation>
    <scope>NUCLEOTIDE SEQUENCE [LARGE SCALE GENOMIC DNA]</scope>
    <source>
        <strain evidence="2 3">YIM65754</strain>
    </source>
</reference>
<dbReference type="Gene3D" id="3.10.450.50">
    <property type="match status" value="1"/>
</dbReference>